<name>F7XN53_METZD</name>
<dbReference type="AlphaFoldDB" id="F7XN53"/>
<protein>
    <submittedName>
        <fullName evidence="1">Uncharacterized protein</fullName>
    </submittedName>
</protein>
<dbReference type="KEGG" id="mzh:Mzhil_1322"/>
<evidence type="ECO:0000313" key="2">
    <source>
        <dbReference type="Proteomes" id="UP000006622"/>
    </source>
</evidence>
<dbReference type="Proteomes" id="UP000006622">
    <property type="component" value="Chromosome"/>
</dbReference>
<proteinExistence type="predicted"/>
<dbReference type="GeneID" id="10822958"/>
<reference evidence="1 2" key="1">
    <citation type="submission" date="2010-07" db="EMBL/GenBank/DDBJ databases">
        <title>The complete genome of Methanosalsum zhilinae DSM 4017.</title>
        <authorList>
            <consortium name="US DOE Joint Genome Institute (JGI-PGF)"/>
            <person name="Lucas S."/>
            <person name="Copeland A."/>
            <person name="Lapidus A."/>
            <person name="Glavina del Rio T."/>
            <person name="Dalin E."/>
            <person name="Tice H."/>
            <person name="Bruce D."/>
            <person name="Goodwin L."/>
            <person name="Pitluck S."/>
            <person name="Kyrpides N."/>
            <person name="Mavromatis K."/>
            <person name="Ovchinnikova G."/>
            <person name="Daligault H."/>
            <person name="Detter J.C."/>
            <person name="Han C."/>
            <person name="Tapia R."/>
            <person name="Larimer F."/>
            <person name="Land M."/>
            <person name="Hauser L."/>
            <person name="Markowitz V."/>
            <person name="Cheng J.-F."/>
            <person name="Hugenholtz P."/>
            <person name="Woyke T."/>
            <person name="Wu D."/>
            <person name="Spring S."/>
            <person name="Schueler E."/>
            <person name="Brambilla E."/>
            <person name="Klenk H.-P."/>
            <person name="Eisen J.A."/>
        </authorList>
    </citation>
    <scope>NUCLEOTIDE SEQUENCE [LARGE SCALE GENOMIC DNA]</scope>
    <source>
        <strain evidence="2">DSM 4017 / NBRC 107636 / OCM 62 / WeN5</strain>
    </source>
</reference>
<sequence>MKVSGKPIGEFRGKTIGMRIVEILENGMKTESTDQATGRLLGTDAEHIGTDWNVWRFPDKISGEGIGVITSKSGEIATYTASAFGKGTVGSSEVKLHGIINFRSSTSEWSSLDGSSFPVTYEVDSEDNIHWKIWEWKEKT</sequence>
<dbReference type="EMBL" id="CP002101">
    <property type="protein sequence ID" value="AEH61171.1"/>
    <property type="molecule type" value="Genomic_DNA"/>
</dbReference>
<organism evidence="1 2">
    <name type="scientific">Methanosalsum zhilinae (strain DSM 4017 / NBRC 107636 / OCM 62 / WeN5)</name>
    <name type="common">Methanohalophilus zhilinae</name>
    <dbReference type="NCBI Taxonomy" id="679901"/>
    <lineage>
        <taxon>Archaea</taxon>
        <taxon>Methanobacteriati</taxon>
        <taxon>Methanobacteriota</taxon>
        <taxon>Stenosarchaea group</taxon>
        <taxon>Methanomicrobia</taxon>
        <taxon>Methanosarcinales</taxon>
        <taxon>Methanosarcinaceae</taxon>
        <taxon>Methanosalsum</taxon>
    </lineage>
</organism>
<accession>F7XN53</accession>
<keyword evidence="2" id="KW-1185">Reference proteome</keyword>
<evidence type="ECO:0000313" key="1">
    <source>
        <dbReference type="EMBL" id="AEH61171.1"/>
    </source>
</evidence>
<dbReference type="RefSeq" id="WP_013898608.1">
    <property type="nucleotide sequence ID" value="NC_015676.1"/>
</dbReference>
<gene>
    <name evidence="1" type="ordered locus">Mzhil_1322</name>
</gene>
<dbReference type="HOGENOM" id="CLU_1850677_0_0_2"/>